<evidence type="ECO:0000313" key="3">
    <source>
        <dbReference type="Proteomes" id="UP000530514"/>
    </source>
</evidence>
<dbReference type="AlphaFoldDB" id="A0A7W1XDR5"/>
<sequence>MMDVAYDFEKDKSALKVLGKRRRPDYYKDTIYFGKRSSDGYLKVYNKKKELERKGVKVHSEYLTRIEYKWKARTKREGVPLWKLGQLDLKIDERYEVYQRGELGEIKAEHRACLWAYEQGLIELHEFTRTTQKHIKKILSEAWERIDLEKMYRLEIENEVEKLYELLY</sequence>
<evidence type="ECO:0000259" key="1">
    <source>
        <dbReference type="Pfam" id="PF05144"/>
    </source>
</evidence>
<dbReference type="InterPro" id="IPR022686">
    <property type="entry name" value="G2P_N"/>
</dbReference>
<protein>
    <recommendedName>
        <fullName evidence="1">Replication-associated protein G2P N-terminal domain-containing protein</fullName>
    </recommendedName>
</protein>
<comment type="caution">
    <text evidence="2">The sequence shown here is derived from an EMBL/GenBank/DDBJ whole genome shotgun (WGS) entry which is preliminary data.</text>
</comment>
<proteinExistence type="predicted"/>
<gene>
    <name evidence="2" type="ORF">H1164_17895</name>
</gene>
<dbReference type="Pfam" id="PF05144">
    <property type="entry name" value="Phage_CRI"/>
    <property type="match status" value="1"/>
</dbReference>
<accession>A0A7W1XDR5</accession>
<evidence type="ECO:0000313" key="2">
    <source>
        <dbReference type="EMBL" id="MBA4544687.1"/>
    </source>
</evidence>
<feature type="domain" description="Replication-associated protein G2P N-terminal" evidence="1">
    <location>
        <begin position="20"/>
        <end position="59"/>
    </location>
</feature>
<dbReference type="GO" id="GO:0006260">
    <property type="term" value="P:DNA replication"/>
    <property type="evidence" value="ECO:0007669"/>
    <property type="project" value="InterPro"/>
</dbReference>
<name>A0A7W1XDR5_9BACL</name>
<reference evidence="2 3" key="1">
    <citation type="submission" date="2020-07" db="EMBL/GenBank/DDBJ databases">
        <authorList>
            <person name="Feng H."/>
        </authorList>
    </citation>
    <scope>NUCLEOTIDE SEQUENCE [LARGE SCALE GENOMIC DNA]</scope>
    <source>
        <strain evidence="3">s-11</strain>
    </source>
</reference>
<dbReference type="Proteomes" id="UP000530514">
    <property type="component" value="Unassembled WGS sequence"/>
</dbReference>
<keyword evidence="3" id="KW-1185">Reference proteome</keyword>
<dbReference type="EMBL" id="JACEIP010000062">
    <property type="protein sequence ID" value="MBA4544687.1"/>
    <property type="molecule type" value="Genomic_DNA"/>
</dbReference>
<dbReference type="RefSeq" id="WP_152568621.1">
    <property type="nucleotide sequence ID" value="NZ_JPST01000048.1"/>
</dbReference>
<dbReference type="OrthoDB" id="2240478at2"/>
<organism evidence="2 3">
    <name type="scientific">Thermoactinomyces daqus</name>
    <dbReference type="NCBI Taxonomy" id="1329516"/>
    <lineage>
        <taxon>Bacteria</taxon>
        <taxon>Bacillati</taxon>
        <taxon>Bacillota</taxon>
        <taxon>Bacilli</taxon>
        <taxon>Bacillales</taxon>
        <taxon>Thermoactinomycetaceae</taxon>
        <taxon>Thermoactinomyces</taxon>
    </lineage>
</organism>